<dbReference type="EMBL" id="JH817161">
    <property type="protein sequence ID" value="EKC35434.1"/>
    <property type="molecule type" value="Genomic_DNA"/>
</dbReference>
<dbReference type="InParanoid" id="K1QW51"/>
<gene>
    <name evidence="1" type="ORF">CGI_10022565</name>
</gene>
<reference evidence="1" key="1">
    <citation type="journal article" date="2012" name="Nature">
        <title>The oyster genome reveals stress adaptation and complexity of shell formation.</title>
        <authorList>
            <person name="Zhang G."/>
            <person name="Fang X."/>
            <person name="Guo X."/>
            <person name="Li L."/>
            <person name="Luo R."/>
            <person name="Xu F."/>
            <person name="Yang P."/>
            <person name="Zhang L."/>
            <person name="Wang X."/>
            <person name="Qi H."/>
            <person name="Xiong Z."/>
            <person name="Que H."/>
            <person name="Xie Y."/>
            <person name="Holland P.W."/>
            <person name="Paps J."/>
            <person name="Zhu Y."/>
            <person name="Wu F."/>
            <person name="Chen Y."/>
            <person name="Wang J."/>
            <person name="Peng C."/>
            <person name="Meng J."/>
            <person name="Yang L."/>
            <person name="Liu J."/>
            <person name="Wen B."/>
            <person name="Zhang N."/>
            <person name="Huang Z."/>
            <person name="Zhu Q."/>
            <person name="Feng Y."/>
            <person name="Mount A."/>
            <person name="Hedgecock D."/>
            <person name="Xu Z."/>
            <person name="Liu Y."/>
            <person name="Domazet-Loso T."/>
            <person name="Du Y."/>
            <person name="Sun X."/>
            <person name="Zhang S."/>
            <person name="Liu B."/>
            <person name="Cheng P."/>
            <person name="Jiang X."/>
            <person name="Li J."/>
            <person name="Fan D."/>
            <person name="Wang W."/>
            <person name="Fu W."/>
            <person name="Wang T."/>
            <person name="Wang B."/>
            <person name="Zhang J."/>
            <person name="Peng Z."/>
            <person name="Li Y."/>
            <person name="Li N."/>
            <person name="Wang J."/>
            <person name="Chen M."/>
            <person name="He Y."/>
            <person name="Tan F."/>
            <person name="Song X."/>
            <person name="Zheng Q."/>
            <person name="Huang R."/>
            <person name="Yang H."/>
            <person name="Du X."/>
            <person name="Chen L."/>
            <person name="Yang M."/>
            <person name="Gaffney P.M."/>
            <person name="Wang S."/>
            <person name="Luo L."/>
            <person name="She Z."/>
            <person name="Ming Y."/>
            <person name="Huang W."/>
            <person name="Zhang S."/>
            <person name="Huang B."/>
            <person name="Zhang Y."/>
            <person name="Qu T."/>
            <person name="Ni P."/>
            <person name="Miao G."/>
            <person name="Wang J."/>
            <person name="Wang Q."/>
            <person name="Steinberg C.E."/>
            <person name="Wang H."/>
            <person name="Li N."/>
            <person name="Qian L."/>
            <person name="Zhang G."/>
            <person name="Li Y."/>
            <person name="Yang H."/>
            <person name="Liu X."/>
            <person name="Wang J."/>
            <person name="Yin Y."/>
            <person name="Wang J."/>
        </authorList>
    </citation>
    <scope>NUCLEOTIDE SEQUENCE [LARGE SCALE GENOMIC DNA]</scope>
    <source>
        <strain evidence="1">05x7-T-G4-1.051#20</strain>
    </source>
</reference>
<accession>K1QW51</accession>
<name>K1QW51_MAGGI</name>
<evidence type="ECO:0000313" key="1">
    <source>
        <dbReference type="EMBL" id="EKC35434.1"/>
    </source>
</evidence>
<organism evidence="1">
    <name type="scientific">Magallana gigas</name>
    <name type="common">Pacific oyster</name>
    <name type="synonym">Crassostrea gigas</name>
    <dbReference type="NCBI Taxonomy" id="29159"/>
    <lineage>
        <taxon>Eukaryota</taxon>
        <taxon>Metazoa</taxon>
        <taxon>Spiralia</taxon>
        <taxon>Lophotrochozoa</taxon>
        <taxon>Mollusca</taxon>
        <taxon>Bivalvia</taxon>
        <taxon>Autobranchia</taxon>
        <taxon>Pteriomorphia</taxon>
        <taxon>Ostreida</taxon>
        <taxon>Ostreoidea</taxon>
        <taxon>Ostreidae</taxon>
        <taxon>Magallana</taxon>
    </lineage>
</organism>
<protein>
    <submittedName>
        <fullName evidence="1">Uncharacterized protein</fullName>
    </submittedName>
</protein>
<sequence>MGFMRPDTCSFTHCSDRLSTDPTVQHTCNGEGSDDANTVVKQKLQSLQKMTVMATDMRKLKWRWHSKRYWDVYATRERISKEMGVLDLS</sequence>
<dbReference type="AlphaFoldDB" id="K1QW51"/>
<dbReference type="HOGENOM" id="CLU_2456977_0_0_1"/>
<proteinExistence type="predicted"/>